<keyword evidence="6" id="KW-1185">Reference proteome</keyword>
<dbReference type="GO" id="GO:0008168">
    <property type="term" value="F:methyltransferase activity"/>
    <property type="evidence" value="ECO:0007669"/>
    <property type="project" value="UniProtKB-KW"/>
</dbReference>
<dbReference type="EMBL" id="KZ826068">
    <property type="protein sequence ID" value="PYH88750.1"/>
    <property type="molecule type" value="Genomic_DNA"/>
</dbReference>
<evidence type="ECO:0000313" key="5">
    <source>
        <dbReference type="EMBL" id="PYH88750.1"/>
    </source>
</evidence>
<organism evidence="5 6">
    <name type="scientific">Aspergillus ellipticus CBS 707.79</name>
    <dbReference type="NCBI Taxonomy" id="1448320"/>
    <lineage>
        <taxon>Eukaryota</taxon>
        <taxon>Fungi</taxon>
        <taxon>Dikarya</taxon>
        <taxon>Ascomycota</taxon>
        <taxon>Pezizomycotina</taxon>
        <taxon>Eurotiomycetes</taxon>
        <taxon>Eurotiomycetidae</taxon>
        <taxon>Eurotiales</taxon>
        <taxon>Aspergillaceae</taxon>
        <taxon>Aspergillus</taxon>
        <taxon>Aspergillus subgen. Circumdati</taxon>
    </lineage>
</organism>
<dbReference type="GO" id="GO:0032259">
    <property type="term" value="P:methylation"/>
    <property type="evidence" value="ECO:0007669"/>
    <property type="project" value="UniProtKB-KW"/>
</dbReference>
<dbReference type="VEuPathDB" id="FungiDB:BO71DRAFT_393443"/>
<dbReference type="OrthoDB" id="2548197at2759"/>
<dbReference type="Pfam" id="PF01035">
    <property type="entry name" value="DNA_binding_1"/>
    <property type="match status" value="1"/>
</dbReference>
<dbReference type="Proteomes" id="UP000247810">
    <property type="component" value="Unassembled WGS sequence"/>
</dbReference>
<dbReference type="PANTHER" id="PTHR42942">
    <property type="entry name" value="6-O-METHYLGUANINE DNA METHYLTRANSFERASE"/>
    <property type="match status" value="1"/>
</dbReference>
<reference evidence="5 6" key="1">
    <citation type="submission" date="2018-02" db="EMBL/GenBank/DDBJ databases">
        <title>The genomes of Aspergillus section Nigri reveals drivers in fungal speciation.</title>
        <authorList>
            <consortium name="DOE Joint Genome Institute"/>
            <person name="Vesth T.C."/>
            <person name="Nybo J."/>
            <person name="Theobald S."/>
            <person name="Brandl J."/>
            <person name="Frisvad J.C."/>
            <person name="Nielsen K.F."/>
            <person name="Lyhne E.K."/>
            <person name="Kogle M.E."/>
            <person name="Kuo A."/>
            <person name="Riley R."/>
            <person name="Clum A."/>
            <person name="Nolan M."/>
            <person name="Lipzen A."/>
            <person name="Salamov A."/>
            <person name="Henrissat B."/>
            <person name="Wiebenga A."/>
            <person name="De vries R.P."/>
            <person name="Grigoriev I.V."/>
            <person name="Mortensen U.H."/>
            <person name="Andersen M.R."/>
            <person name="Baker S.E."/>
        </authorList>
    </citation>
    <scope>NUCLEOTIDE SEQUENCE [LARGE SCALE GENOMIC DNA]</scope>
    <source>
        <strain evidence="5 6">CBS 707.79</strain>
    </source>
</reference>
<dbReference type="InterPro" id="IPR036217">
    <property type="entry name" value="MethylDNA_cys_MeTrfase_DNAb"/>
</dbReference>
<evidence type="ECO:0000256" key="1">
    <source>
        <dbReference type="ARBA" id="ARBA00022763"/>
    </source>
</evidence>
<dbReference type="CDD" id="cd06445">
    <property type="entry name" value="ATase"/>
    <property type="match status" value="1"/>
</dbReference>
<evidence type="ECO:0000313" key="6">
    <source>
        <dbReference type="Proteomes" id="UP000247810"/>
    </source>
</evidence>
<accession>A0A319CVD4</accession>
<keyword evidence="5" id="KW-0808">Transferase</keyword>
<dbReference type="InterPro" id="IPR052520">
    <property type="entry name" value="ATL_DNA_repair"/>
</dbReference>
<dbReference type="VEuPathDB" id="FungiDB:BO71DRAFT_488512"/>
<proteinExistence type="predicted"/>
<keyword evidence="5" id="KW-0489">Methyltransferase</keyword>
<dbReference type="GO" id="GO:0006281">
    <property type="term" value="P:DNA repair"/>
    <property type="evidence" value="ECO:0007669"/>
    <property type="project" value="InterPro"/>
</dbReference>
<keyword evidence="1" id="KW-0227">DNA damage</keyword>
<feature type="compositionally biased region" description="Acidic residues" evidence="2">
    <location>
        <begin position="126"/>
        <end position="143"/>
    </location>
</feature>
<protein>
    <submittedName>
        <fullName evidence="5">Methyltransferase</fullName>
    </submittedName>
</protein>
<feature type="region of interest" description="Disordered" evidence="2">
    <location>
        <begin position="125"/>
        <end position="153"/>
    </location>
</feature>
<feature type="domain" description="Methylated-DNA-[protein]-cysteine S-methyltransferase DNA binding" evidence="3">
    <location>
        <begin position="11"/>
        <end position="98"/>
    </location>
</feature>
<evidence type="ECO:0000313" key="4">
    <source>
        <dbReference type="EMBL" id="PYH87447.1"/>
    </source>
</evidence>
<sequence length="153" mass="16840">MPRTDEAEWWFNAVYEAVQEIPRGRITSYGHIALLLGYPKRPRQVGVTLKHLPQSSSEHFFHEANVPWQRVINSRGMISHRGPGSAERQAEALRAEGVQVDVDAMGEFYVDVAKFGWFPEMLPSEEGLDSDLGGEDGDGDGEGQGEGRGSAGL</sequence>
<name>A0A319CVD4_9EURO</name>
<dbReference type="SUPFAM" id="SSF46767">
    <property type="entry name" value="Methylated DNA-protein cysteine methyltransferase, C-terminal domain"/>
    <property type="match status" value="1"/>
</dbReference>
<dbReference type="Gene3D" id="1.10.10.10">
    <property type="entry name" value="Winged helix-like DNA-binding domain superfamily/Winged helix DNA-binding domain"/>
    <property type="match status" value="1"/>
</dbReference>
<dbReference type="AlphaFoldDB" id="A0A319CVD4"/>
<dbReference type="InterPro" id="IPR014048">
    <property type="entry name" value="MethylDNA_cys_MeTrfase_DNA-bd"/>
</dbReference>
<dbReference type="EMBL" id="KZ826242">
    <property type="protein sequence ID" value="PYH87447.1"/>
    <property type="molecule type" value="Genomic_DNA"/>
</dbReference>
<evidence type="ECO:0000256" key="2">
    <source>
        <dbReference type="SAM" id="MobiDB-lite"/>
    </source>
</evidence>
<dbReference type="STRING" id="1448320.A0A319CVD4"/>
<dbReference type="InterPro" id="IPR036388">
    <property type="entry name" value="WH-like_DNA-bd_sf"/>
</dbReference>
<dbReference type="PANTHER" id="PTHR42942:SF1">
    <property type="entry name" value="ALKYLTRANSFERASE-LIKE PROTEIN 1"/>
    <property type="match status" value="1"/>
</dbReference>
<gene>
    <name evidence="4" type="ORF">BO71DRAFT_393443</name>
    <name evidence="5" type="ORF">BO71DRAFT_488512</name>
</gene>
<feature type="compositionally biased region" description="Gly residues" evidence="2">
    <location>
        <begin position="144"/>
        <end position="153"/>
    </location>
</feature>
<evidence type="ECO:0000259" key="3">
    <source>
        <dbReference type="Pfam" id="PF01035"/>
    </source>
</evidence>